<evidence type="ECO:0000256" key="1">
    <source>
        <dbReference type="ARBA" id="ARBA00006865"/>
    </source>
</evidence>
<dbReference type="InterPro" id="IPR050546">
    <property type="entry name" value="Glycosyl_Hydrlase_16"/>
</dbReference>
<accession>A0A0D8J4Q3</accession>
<dbReference type="PANTHER" id="PTHR10963">
    <property type="entry name" value="GLYCOSYL HYDROLASE-RELATED"/>
    <property type="match status" value="1"/>
</dbReference>
<evidence type="ECO:0000259" key="4">
    <source>
        <dbReference type="PROSITE" id="PS51762"/>
    </source>
</evidence>
<dbReference type="Pfam" id="PF00754">
    <property type="entry name" value="F5_F8_type_C"/>
    <property type="match status" value="1"/>
</dbReference>
<dbReference type="InterPro" id="IPR013320">
    <property type="entry name" value="ConA-like_dom_sf"/>
</dbReference>
<dbReference type="PROSITE" id="PS50022">
    <property type="entry name" value="FA58C_3"/>
    <property type="match status" value="1"/>
</dbReference>
<dbReference type="Gene3D" id="2.60.120.260">
    <property type="entry name" value="Galactose-binding domain-like"/>
    <property type="match status" value="1"/>
</dbReference>
<dbReference type="PANTHER" id="PTHR10963:SF55">
    <property type="entry name" value="GLYCOSIDE HYDROLASE FAMILY 16 PROTEIN"/>
    <property type="match status" value="1"/>
</dbReference>
<dbReference type="AlphaFoldDB" id="A0A0D8J4Q3"/>
<dbReference type="Pfam" id="PF00722">
    <property type="entry name" value="Glyco_hydro_16"/>
    <property type="match status" value="1"/>
</dbReference>
<feature type="chain" id="PRO_5002330652" description="GH16 domain-containing protein" evidence="2">
    <location>
        <begin position="20"/>
        <end position="522"/>
    </location>
</feature>
<dbReference type="SUPFAM" id="SSF49899">
    <property type="entry name" value="Concanavalin A-like lectins/glucanases"/>
    <property type="match status" value="1"/>
</dbReference>
<dbReference type="Gene3D" id="2.60.120.200">
    <property type="match status" value="1"/>
</dbReference>
<evidence type="ECO:0000256" key="2">
    <source>
        <dbReference type="SAM" id="SignalP"/>
    </source>
</evidence>
<dbReference type="PROSITE" id="PS51762">
    <property type="entry name" value="GH16_2"/>
    <property type="match status" value="1"/>
</dbReference>
<dbReference type="EMBL" id="JRHC01000009">
    <property type="protein sequence ID" value="KJF41724.1"/>
    <property type="molecule type" value="Genomic_DNA"/>
</dbReference>
<sequence>MKFLALSFTIFLFTVSAYSQFIDEATPADVKPTLSSVPDSWVLDFSDEFDGTQVNANKWRIDNSTKSRAARPKIGIDDWRWKPENVSVANGNLILKVYKTAAGSMTNGSINSYTKYETQYGYFEARIKIGEANKGTHTAFWLQGPNMGNVDGTANDGAEIDIFESAWTGEFTKSVVHIDGYGADHQANTKQYSTPGIHDGFHTWGFYWTEHEMEIYYDGVFKVRYSDPKWVAQAPEFLWLSNGASFGLEGDQYFVDHPIGYLTETQVDYIRVWKPDGSQSANDSLLSKENWSLIYTDSEDNYSSNLATYAFDDNPYTFWHTEWKNNQPPFPHEIQIDLGDTAVFSAFVYTPRQDNNLNGNINNYEFYASNVPGCWGDPLKSGSFTTTGSTVRVVLDEPAECRYIRLVALSEINGLHFTNVAELSLVGDYINEIQVGVNNTIKELVAAVYPNPFTGEINLKLNNKHNLAGWRIYTIGGQIMKQGEIPDLENRVKINTQSLTPGVYLLELNNALGRELKLVVKK</sequence>
<feature type="domain" description="GH16" evidence="4">
    <location>
        <begin position="32"/>
        <end position="278"/>
    </location>
</feature>
<dbReference type="SUPFAM" id="SSF49785">
    <property type="entry name" value="Galactose-binding domain-like"/>
    <property type="match status" value="1"/>
</dbReference>
<comment type="caution">
    <text evidence="5">The sequence shown here is derived from an EMBL/GenBank/DDBJ whole genome shotgun (WGS) entry which is preliminary data.</text>
</comment>
<evidence type="ECO:0000313" key="5">
    <source>
        <dbReference type="EMBL" id="KJF41724.1"/>
    </source>
</evidence>
<organism evidence="5 6">
    <name type="scientific">Draconibacterium sediminis</name>
    <dbReference type="NCBI Taxonomy" id="1544798"/>
    <lineage>
        <taxon>Bacteria</taxon>
        <taxon>Pseudomonadati</taxon>
        <taxon>Bacteroidota</taxon>
        <taxon>Bacteroidia</taxon>
        <taxon>Marinilabiliales</taxon>
        <taxon>Prolixibacteraceae</taxon>
        <taxon>Draconibacterium</taxon>
    </lineage>
</organism>
<dbReference type="CDD" id="cd08023">
    <property type="entry name" value="GH16_laminarinase_like"/>
    <property type="match status" value="1"/>
</dbReference>
<dbReference type="GO" id="GO:0005975">
    <property type="term" value="P:carbohydrate metabolic process"/>
    <property type="evidence" value="ECO:0007669"/>
    <property type="project" value="InterPro"/>
</dbReference>
<protein>
    <recommendedName>
        <fullName evidence="7">GH16 domain-containing protein</fullName>
    </recommendedName>
</protein>
<gene>
    <name evidence="5" type="ORF">LH29_23610</name>
</gene>
<evidence type="ECO:0000259" key="3">
    <source>
        <dbReference type="PROSITE" id="PS50022"/>
    </source>
</evidence>
<dbReference type="InterPro" id="IPR000421">
    <property type="entry name" value="FA58C"/>
</dbReference>
<keyword evidence="6" id="KW-1185">Reference proteome</keyword>
<dbReference type="OrthoDB" id="1421570at2"/>
<comment type="similarity">
    <text evidence="1">Belongs to the glycosyl hydrolase 16 family.</text>
</comment>
<reference evidence="5 6" key="1">
    <citation type="submission" date="2014-09" db="EMBL/GenBank/DDBJ databases">
        <title>Draft Genome Sequence of Draconibacterium sp. JN14CK-3.</title>
        <authorList>
            <person name="Dong C."/>
            <person name="Lai Q."/>
            <person name="Shao Z."/>
        </authorList>
    </citation>
    <scope>NUCLEOTIDE SEQUENCE [LARGE SCALE GENOMIC DNA]</scope>
    <source>
        <strain evidence="5 6">JN14CK-3</strain>
    </source>
</reference>
<dbReference type="STRING" id="1544798.LH29_23610"/>
<dbReference type="RefSeq" id="WP_045033606.1">
    <property type="nucleotide sequence ID" value="NZ_JRHC01000009.1"/>
</dbReference>
<proteinExistence type="inferred from homology"/>
<dbReference type="InterPro" id="IPR026444">
    <property type="entry name" value="Secre_tail"/>
</dbReference>
<dbReference type="GO" id="GO:0004553">
    <property type="term" value="F:hydrolase activity, hydrolyzing O-glycosyl compounds"/>
    <property type="evidence" value="ECO:0007669"/>
    <property type="project" value="InterPro"/>
</dbReference>
<dbReference type="NCBIfam" id="TIGR04183">
    <property type="entry name" value="Por_Secre_tail"/>
    <property type="match status" value="1"/>
</dbReference>
<dbReference type="InterPro" id="IPR000757">
    <property type="entry name" value="Beta-glucanase-like"/>
</dbReference>
<dbReference type="Proteomes" id="UP000032544">
    <property type="component" value="Unassembled WGS sequence"/>
</dbReference>
<feature type="signal peptide" evidence="2">
    <location>
        <begin position="1"/>
        <end position="19"/>
    </location>
</feature>
<evidence type="ECO:0000313" key="6">
    <source>
        <dbReference type="Proteomes" id="UP000032544"/>
    </source>
</evidence>
<dbReference type="InterPro" id="IPR008979">
    <property type="entry name" value="Galactose-bd-like_sf"/>
</dbReference>
<name>A0A0D8J4Q3_9BACT</name>
<evidence type="ECO:0008006" key="7">
    <source>
        <dbReference type="Google" id="ProtNLM"/>
    </source>
</evidence>
<keyword evidence="2" id="KW-0732">Signal</keyword>
<dbReference type="Pfam" id="PF18962">
    <property type="entry name" value="Por_Secre_tail"/>
    <property type="match status" value="1"/>
</dbReference>
<feature type="domain" description="F5/8 type C" evidence="3">
    <location>
        <begin position="278"/>
        <end position="428"/>
    </location>
</feature>